<feature type="transmembrane region" description="Helical" evidence="9">
    <location>
        <begin position="43"/>
        <end position="61"/>
    </location>
</feature>
<dbReference type="Pfam" id="PF12822">
    <property type="entry name" value="ECF_trnsprt"/>
    <property type="match status" value="1"/>
</dbReference>
<comment type="function">
    <text evidence="8">Probably a riboflavin-binding protein that interacts with the energy-coupling factor (ECF) ABC-transporter complex.</text>
</comment>
<keyword evidence="11" id="KW-1185">Reference proteome</keyword>
<keyword evidence="6 9" id="KW-1133">Transmembrane helix</keyword>
<evidence type="ECO:0000256" key="5">
    <source>
        <dbReference type="ARBA" id="ARBA00022692"/>
    </source>
</evidence>
<dbReference type="Proteomes" id="UP000030528">
    <property type="component" value="Unassembled WGS sequence"/>
</dbReference>
<evidence type="ECO:0000256" key="7">
    <source>
        <dbReference type="ARBA" id="ARBA00023136"/>
    </source>
</evidence>
<dbReference type="PANTHER" id="PTHR38438:SF1">
    <property type="entry name" value="RIBOFLAVIN TRANSPORTER RIBU"/>
    <property type="match status" value="1"/>
</dbReference>
<evidence type="ECO:0000256" key="9">
    <source>
        <dbReference type="SAM" id="Phobius"/>
    </source>
</evidence>
<evidence type="ECO:0000256" key="8">
    <source>
        <dbReference type="PIRNR" id="PIRNR037778"/>
    </source>
</evidence>
<dbReference type="RefSeq" id="WP_036768877.1">
    <property type="nucleotide sequence ID" value="NZ_AULI01000001.1"/>
</dbReference>
<proteinExistence type="inferred from homology"/>
<evidence type="ECO:0000313" key="11">
    <source>
        <dbReference type="Proteomes" id="UP000030528"/>
    </source>
</evidence>
<dbReference type="PIRSF" id="PIRSF037778">
    <property type="entry name" value="UCP037778_transp_RibU"/>
    <property type="match status" value="1"/>
</dbReference>
<dbReference type="GO" id="GO:0032217">
    <property type="term" value="F:riboflavin transmembrane transporter activity"/>
    <property type="evidence" value="ECO:0007669"/>
    <property type="project" value="UniProtKB-UniRule"/>
</dbReference>
<feature type="transmembrane region" description="Helical" evidence="9">
    <location>
        <begin position="7"/>
        <end position="23"/>
    </location>
</feature>
<comment type="caution">
    <text evidence="10">The sequence shown here is derived from an EMBL/GenBank/DDBJ whole genome shotgun (WGS) entry which is preliminary data.</text>
</comment>
<dbReference type="EMBL" id="AVPE01000001">
    <property type="protein sequence ID" value="KGX94006.1"/>
    <property type="molecule type" value="Genomic_DNA"/>
</dbReference>
<dbReference type="InterPro" id="IPR024529">
    <property type="entry name" value="ECF_trnsprt_substrate-spec"/>
</dbReference>
<keyword evidence="5 9" id="KW-0812">Transmembrane</keyword>
<feature type="transmembrane region" description="Helical" evidence="9">
    <location>
        <begin position="160"/>
        <end position="184"/>
    </location>
</feature>
<feature type="transmembrane region" description="Helical" evidence="9">
    <location>
        <begin position="81"/>
        <end position="100"/>
    </location>
</feature>
<feature type="transmembrane region" description="Helical" evidence="9">
    <location>
        <begin position="106"/>
        <end position="128"/>
    </location>
</feature>
<organism evidence="10 11">
    <name type="scientific">Pontibacillus halophilus JSM 076056 = DSM 19796</name>
    <dbReference type="NCBI Taxonomy" id="1385510"/>
    <lineage>
        <taxon>Bacteria</taxon>
        <taxon>Bacillati</taxon>
        <taxon>Bacillota</taxon>
        <taxon>Bacilli</taxon>
        <taxon>Bacillales</taxon>
        <taxon>Bacillaceae</taxon>
        <taxon>Pontibacillus</taxon>
    </lineage>
</organism>
<sequence>MSLLQKRITVGILAALSIILFYWKIPLPFFPSVLTLDLSDLPSLVGAIILGPVAGILIQLLKNIVDFLTHGSYVGLPINQIANFLSGSIMVGMVGVFYHYKQRLNWQSILVSISVFLAAMYALNYYFILPSIMNLLGLNLEQYIVTFSSVNPYATTFSKAVLLVIVPFNLIKVLIVYGVGLPFAMRLQRVTKLNEKRSFAA</sequence>
<dbReference type="AlphaFoldDB" id="A0A0A5GL91"/>
<comment type="subcellular location">
    <subcellularLocation>
        <location evidence="1">Cell membrane</location>
        <topology evidence="1">Multi-pass membrane protein</topology>
    </subcellularLocation>
</comment>
<evidence type="ECO:0000256" key="4">
    <source>
        <dbReference type="ARBA" id="ARBA00022475"/>
    </source>
</evidence>
<dbReference type="OrthoDB" id="9809216at2"/>
<evidence type="ECO:0000256" key="6">
    <source>
        <dbReference type="ARBA" id="ARBA00022989"/>
    </source>
</evidence>
<accession>A0A0A5GL91</accession>
<evidence type="ECO:0000313" key="10">
    <source>
        <dbReference type="EMBL" id="KGX94006.1"/>
    </source>
</evidence>
<protein>
    <recommendedName>
        <fullName evidence="8">Riboflavin transporter</fullName>
    </recommendedName>
</protein>
<feature type="transmembrane region" description="Helical" evidence="9">
    <location>
        <begin position="135"/>
        <end position="154"/>
    </location>
</feature>
<evidence type="ECO:0000256" key="2">
    <source>
        <dbReference type="ARBA" id="ARBA00005540"/>
    </source>
</evidence>
<dbReference type="Gene3D" id="1.10.1760.20">
    <property type="match status" value="1"/>
</dbReference>
<name>A0A0A5GL91_9BACI</name>
<keyword evidence="4 8" id="KW-1003">Cell membrane</keyword>
<keyword evidence="7 8" id="KW-0472">Membrane</keyword>
<dbReference type="PANTHER" id="PTHR38438">
    <property type="entry name" value="RIBOFLAVIN TRANSPORTER RIBU"/>
    <property type="match status" value="1"/>
</dbReference>
<dbReference type="InterPro" id="IPR025720">
    <property type="entry name" value="RibU"/>
</dbReference>
<comment type="similarity">
    <text evidence="2 8">Belongs to the prokaryotic riboflavin transporter (P-RFT) (TC 2.A.87) family.</text>
</comment>
<gene>
    <name evidence="10" type="ORF">N781_02220</name>
</gene>
<dbReference type="GO" id="GO:0005886">
    <property type="term" value="C:plasma membrane"/>
    <property type="evidence" value="ECO:0007669"/>
    <property type="project" value="UniProtKB-SubCell"/>
</dbReference>
<dbReference type="STRING" id="1385510.GCA_000425205_00038"/>
<evidence type="ECO:0000256" key="3">
    <source>
        <dbReference type="ARBA" id="ARBA00022448"/>
    </source>
</evidence>
<reference evidence="10 11" key="1">
    <citation type="submission" date="2013-08" db="EMBL/GenBank/DDBJ databases">
        <authorList>
            <person name="Huang J."/>
            <person name="Wang G."/>
        </authorList>
    </citation>
    <scope>NUCLEOTIDE SEQUENCE [LARGE SCALE GENOMIC DNA]</scope>
    <source>
        <strain evidence="10 11">JSM 076056</strain>
    </source>
</reference>
<keyword evidence="3 8" id="KW-0813">Transport</keyword>
<evidence type="ECO:0000256" key="1">
    <source>
        <dbReference type="ARBA" id="ARBA00004651"/>
    </source>
</evidence>
<dbReference type="eggNOG" id="COG3601">
    <property type="taxonomic scope" value="Bacteria"/>
</dbReference>